<reference evidence="2" key="1">
    <citation type="submission" date="2014-04" db="EMBL/GenBank/DDBJ databases">
        <title>Evolutionary Origins and Diversification of the Mycorrhizal Mutualists.</title>
        <authorList>
            <consortium name="DOE Joint Genome Institute"/>
            <consortium name="Mycorrhizal Genomics Consortium"/>
            <person name="Kohler A."/>
            <person name="Kuo A."/>
            <person name="Nagy L.G."/>
            <person name="Floudas D."/>
            <person name="Copeland A."/>
            <person name="Barry K.W."/>
            <person name="Cichocki N."/>
            <person name="Veneault-Fourrey C."/>
            <person name="LaButti K."/>
            <person name="Lindquist E.A."/>
            <person name="Lipzen A."/>
            <person name="Lundell T."/>
            <person name="Morin E."/>
            <person name="Murat C."/>
            <person name="Riley R."/>
            <person name="Ohm R."/>
            <person name="Sun H."/>
            <person name="Tunlid A."/>
            <person name="Henrissat B."/>
            <person name="Grigoriev I.V."/>
            <person name="Hibbett D.S."/>
            <person name="Martin F."/>
        </authorList>
    </citation>
    <scope>NUCLEOTIDE SEQUENCE [LARGE SCALE GENOMIC DNA]</scope>
    <source>
        <strain evidence="2">FD-334 SS-4</strain>
    </source>
</reference>
<sequence length="136" mass="15702">MDMHRLSSAKHTSHPGGRNFGVVNALLGRMDPQAEGTSLEDEMVLKLQDKLVNLKKFIPETDVGKALKYNLQDLVEVQLAEVQRLPRQILNPDDPKLREELHARRKLLESLRESQKRLHIPLAHRLYRVHYTLDAL</sequence>
<keyword evidence="2" id="KW-1185">Reference proteome</keyword>
<accession>A0A0D2NJQ1</accession>
<organism evidence="1 2">
    <name type="scientific">Hypholoma sublateritium (strain FD-334 SS-4)</name>
    <dbReference type="NCBI Taxonomy" id="945553"/>
    <lineage>
        <taxon>Eukaryota</taxon>
        <taxon>Fungi</taxon>
        <taxon>Dikarya</taxon>
        <taxon>Basidiomycota</taxon>
        <taxon>Agaricomycotina</taxon>
        <taxon>Agaricomycetes</taxon>
        <taxon>Agaricomycetidae</taxon>
        <taxon>Agaricales</taxon>
        <taxon>Agaricineae</taxon>
        <taxon>Strophariaceae</taxon>
        <taxon>Hypholoma</taxon>
    </lineage>
</organism>
<name>A0A0D2NJQ1_HYPSF</name>
<evidence type="ECO:0000313" key="2">
    <source>
        <dbReference type="Proteomes" id="UP000054270"/>
    </source>
</evidence>
<evidence type="ECO:0000313" key="1">
    <source>
        <dbReference type="EMBL" id="KJA16786.1"/>
    </source>
</evidence>
<dbReference type="Proteomes" id="UP000054270">
    <property type="component" value="Unassembled WGS sequence"/>
</dbReference>
<protein>
    <submittedName>
        <fullName evidence="1">Uncharacterized protein</fullName>
    </submittedName>
</protein>
<gene>
    <name evidence="1" type="ORF">HYPSUDRAFT_47056</name>
</gene>
<dbReference type="OrthoDB" id="8954335at2759"/>
<proteinExistence type="predicted"/>
<dbReference type="AlphaFoldDB" id="A0A0D2NJQ1"/>
<dbReference type="EMBL" id="KN817615">
    <property type="protein sequence ID" value="KJA16786.1"/>
    <property type="molecule type" value="Genomic_DNA"/>
</dbReference>